<dbReference type="STRING" id="580166.AUP43_07435"/>
<reference evidence="9 10" key="1">
    <citation type="submission" date="2015-12" db="EMBL/GenBank/DDBJ databases">
        <title>Genome sequence of Oceanibaculum pacificum MCCC 1A02656.</title>
        <authorList>
            <person name="Lu L."/>
            <person name="Lai Q."/>
            <person name="Shao Z."/>
            <person name="Qian P."/>
        </authorList>
    </citation>
    <scope>NUCLEOTIDE SEQUENCE [LARGE SCALE GENOMIC DNA]</scope>
    <source>
        <strain evidence="9 10">MCCC 1A02656</strain>
    </source>
</reference>
<organism evidence="9 10">
    <name type="scientific">Oceanibaculum pacificum</name>
    <dbReference type="NCBI Taxonomy" id="580166"/>
    <lineage>
        <taxon>Bacteria</taxon>
        <taxon>Pseudomonadati</taxon>
        <taxon>Pseudomonadota</taxon>
        <taxon>Alphaproteobacteria</taxon>
        <taxon>Rhodospirillales</taxon>
        <taxon>Oceanibaculaceae</taxon>
        <taxon>Oceanibaculum</taxon>
    </lineage>
</organism>
<dbReference type="InterPro" id="IPR007221">
    <property type="entry name" value="MreC"/>
</dbReference>
<evidence type="ECO:0000256" key="6">
    <source>
        <dbReference type="SAM" id="Coils"/>
    </source>
</evidence>
<dbReference type="PANTHER" id="PTHR34138:SF1">
    <property type="entry name" value="CELL SHAPE-DETERMINING PROTEIN MREC"/>
    <property type="match status" value="1"/>
</dbReference>
<evidence type="ECO:0000256" key="4">
    <source>
        <dbReference type="ARBA" id="ARBA00032089"/>
    </source>
</evidence>
<dbReference type="NCBIfam" id="TIGR00219">
    <property type="entry name" value="mreC"/>
    <property type="match status" value="1"/>
</dbReference>
<keyword evidence="7" id="KW-0812">Transmembrane</keyword>
<protein>
    <recommendedName>
        <fullName evidence="2 5">Cell shape-determining protein MreC</fullName>
    </recommendedName>
    <alternativeName>
        <fullName evidence="4 5">Cell shape protein MreC</fullName>
    </alternativeName>
</protein>
<keyword evidence="10" id="KW-1185">Reference proteome</keyword>
<comment type="function">
    <text evidence="5">Involved in formation and maintenance of cell shape.</text>
</comment>
<dbReference type="AlphaFoldDB" id="A0A154W707"/>
<feature type="domain" description="Rod shape-determining protein MreC beta-barrel core" evidence="8">
    <location>
        <begin position="133"/>
        <end position="272"/>
    </location>
</feature>
<comment type="similarity">
    <text evidence="1 5">Belongs to the MreC family.</text>
</comment>
<evidence type="ECO:0000256" key="5">
    <source>
        <dbReference type="PIRNR" id="PIRNR038471"/>
    </source>
</evidence>
<dbReference type="EMBL" id="LPXN01000099">
    <property type="protein sequence ID" value="KZD09297.1"/>
    <property type="molecule type" value="Genomic_DNA"/>
</dbReference>
<evidence type="ECO:0000313" key="10">
    <source>
        <dbReference type="Proteomes" id="UP000076400"/>
    </source>
</evidence>
<comment type="caution">
    <text evidence="9">The sequence shown here is derived from an EMBL/GenBank/DDBJ whole genome shotgun (WGS) entry which is preliminary data.</text>
</comment>
<dbReference type="Proteomes" id="UP000076400">
    <property type="component" value="Unassembled WGS sequence"/>
</dbReference>
<sequence>MARRSGSFSSITEPFRSFWHRFAYGLLILGAFALMVLGKADVVLVERARIAIADATTPILTFLSHPAATVSDLLQQGRELRDLRAENARLREQNERLMQWQVVARRLEAENRTLRSLTDFTPEPAATFVTGRVIGDSGGPFVRSVLINAGTRQAVAKGQAAMTGQGLAGRVAEVGYQHARVLLLTDLNSRIPVVIESSRDRAILAGDNSDRPRLLYLDGNAKISPGDRVVTSGHAGAFPPGLPVGVVISVSDHDIRVKPFVEWHKLEYLRLVNFGIRDAAESDPGLRIPAP</sequence>
<dbReference type="Pfam" id="PF04085">
    <property type="entry name" value="MreC"/>
    <property type="match status" value="1"/>
</dbReference>
<name>A0A154W707_9PROT</name>
<evidence type="ECO:0000256" key="1">
    <source>
        <dbReference type="ARBA" id="ARBA00009369"/>
    </source>
</evidence>
<evidence type="ECO:0000256" key="2">
    <source>
        <dbReference type="ARBA" id="ARBA00013855"/>
    </source>
</evidence>
<evidence type="ECO:0000256" key="7">
    <source>
        <dbReference type="SAM" id="Phobius"/>
    </source>
</evidence>
<dbReference type="OrthoDB" id="8478127at2"/>
<gene>
    <name evidence="9" type="ORF">AUP43_07435</name>
</gene>
<dbReference type="InterPro" id="IPR042175">
    <property type="entry name" value="Cell/Rod_MreC_2"/>
</dbReference>
<keyword evidence="6" id="KW-0175">Coiled coil</keyword>
<dbReference type="InterPro" id="IPR042177">
    <property type="entry name" value="Cell/Rod_1"/>
</dbReference>
<dbReference type="Gene3D" id="2.40.10.350">
    <property type="entry name" value="Rod shape-determining protein MreC, domain 2"/>
    <property type="match status" value="1"/>
</dbReference>
<dbReference type="GO" id="GO:0008360">
    <property type="term" value="P:regulation of cell shape"/>
    <property type="evidence" value="ECO:0007669"/>
    <property type="project" value="UniProtKB-KW"/>
</dbReference>
<dbReference type="Gene3D" id="2.40.10.340">
    <property type="entry name" value="Rod shape-determining protein MreC, domain 1"/>
    <property type="match status" value="1"/>
</dbReference>
<evidence type="ECO:0000256" key="3">
    <source>
        <dbReference type="ARBA" id="ARBA00022960"/>
    </source>
</evidence>
<dbReference type="PANTHER" id="PTHR34138">
    <property type="entry name" value="CELL SHAPE-DETERMINING PROTEIN MREC"/>
    <property type="match status" value="1"/>
</dbReference>
<dbReference type="PIRSF" id="PIRSF038471">
    <property type="entry name" value="MreC"/>
    <property type="match status" value="1"/>
</dbReference>
<feature type="coiled-coil region" evidence="6">
    <location>
        <begin position="73"/>
        <end position="110"/>
    </location>
</feature>
<dbReference type="RefSeq" id="WP_067554946.1">
    <property type="nucleotide sequence ID" value="NZ_LPXN01000099.1"/>
</dbReference>
<keyword evidence="7" id="KW-0472">Membrane</keyword>
<keyword evidence="3 5" id="KW-0133">Cell shape</keyword>
<evidence type="ECO:0000313" key="9">
    <source>
        <dbReference type="EMBL" id="KZD09297.1"/>
    </source>
</evidence>
<dbReference type="InterPro" id="IPR055342">
    <property type="entry name" value="MreC_beta-barrel_core"/>
</dbReference>
<dbReference type="GO" id="GO:0005886">
    <property type="term" value="C:plasma membrane"/>
    <property type="evidence" value="ECO:0007669"/>
    <property type="project" value="TreeGrafter"/>
</dbReference>
<accession>A0A154W707</accession>
<keyword evidence="7" id="KW-1133">Transmembrane helix</keyword>
<evidence type="ECO:0000259" key="8">
    <source>
        <dbReference type="Pfam" id="PF04085"/>
    </source>
</evidence>
<proteinExistence type="inferred from homology"/>
<dbReference type="NCBIfam" id="NF010512">
    <property type="entry name" value="PRK13922.12-1"/>
    <property type="match status" value="1"/>
</dbReference>
<feature type="transmembrane region" description="Helical" evidence="7">
    <location>
        <begin position="21"/>
        <end position="38"/>
    </location>
</feature>